<comment type="caution">
    <text evidence="1">The sequence shown here is derived from an EMBL/GenBank/DDBJ whole genome shotgun (WGS) entry which is preliminary data.</text>
</comment>
<dbReference type="EMBL" id="JAOPJF010000045">
    <property type="protein sequence ID" value="KAK1142947.1"/>
    <property type="molecule type" value="Genomic_DNA"/>
</dbReference>
<accession>A0ACC3AYT6</accession>
<protein>
    <submittedName>
        <fullName evidence="1">Uncharacterized protein</fullName>
    </submittedName>
</protein>
<proteinExistence type="predicted"/>
<organism evidence="1 2">
    <name type="scientific">Aspergillus melleus</name>
    <dbReference type="NCBI Taxonomy" id="138277"/>
    <lineage>
        <taxon>Eukaryota</taxon>
        <taxon>Fungi</taxon>
        <taxon>Dikarya</taxon>
        <taxon>Ascomycota</taxon>
        <taxon>Pezizomycotina</taxon>
        <taxon>Eurotiomycetes</taxon>
        <taxon>Eurotiomycetidae</taxon>
        <taxon>Eurotiales</taxon>
        <taxon>Aspergillaceae</taxon>
        <taxon>Aspergillus</taxon>
        <taxon>Aspergillus subgen. Circumdati</taxon>
    </lineage>
</organism>
<gene>
    <name evidence="1" type="ORF">N8T08_007188</name>
</gene>
<evidence type="ECO:0000313" key="1">
    <source>
        <dbReference type="EMBL" id="KAK1142947.1"/>
    </source>
</evidence>
<keyword evidence="2" id="KW-1185">Reference proteome</keyword>
<name>A0ACC3AYT6_9EURO</name>
<evidence type="ECO:0000313" key="2">
    <source>
        <dbReference type="Proteomes" id="UP001177260"/>
    </source>
</evidence>
<sequence length="359" mass="38706">MADFSQYTGPSEEWLALEATLPTLPNFASLEALKAEANAGREAIAAKALVAEGLQSQVSFRDYSIPSRDGATLEARTYRPASPPSSQPLPVYIHLHGGGFLLGTLASEDAICSRIVVSLVAESTPVVVVNVNYRHTPELKYPTAWNDVEDAFHWVHDHLAEIGGDGDQVIVGGISAGAHLTASLVLAQNLGTDETLSKRPKVTGQVLMIPALVAQNCYAQQLAKLKDPEVSSYVQNEHAPILPVTRVEFFSGLLEHPGIETDLRLNPGNATAEQVQGLPPTTFGIAGRDPLRDEGLLYAMLLSENGVPTDVNVFTGLPHGFRRHSTLSESKRWDAVMNRGIKWALSGPTGTEDFVIKDE</sequence>
<reference evidence="1 2" key="1">
    <citation type="journal article" date="2023" name="ACS Omega">
        <title>Identification of the Neoaspergillic Acid Biosynthesis Gene Cluster by Establishing an In Vitro CRISPR-Ribonucleoprotein Genetic System in Aspergillus melleus.</title>
        <authorList>
            <person name="Yuan B."/>
            <person name="Grau M.F."/>
            <person name="Murata R.M."/>
            <person name="Torok T."/>
            <person name="Venkateswaran K."/>
            <person name="Stajich J.E."/>
            <person name="Wang C.C.C."/>
        </authorList>
    </citation>
    <scope>NUCLEOTIDE SEQUENCE [LARGE SCALE GENOMIC DNA]</scope>
    <source>
        <strain evidence="1 2">IMV 1140</strain>
    </source>
</reference>
<dbReference type="Proteomes" id="UP001177260">
    <property type="component" value="Unassembled WGS sequence"/>
</dbReference>